<accession>A0A3G8JV04</accession>
<name>A0A3G8JV04_9ACTN</name>
<evidence type="ECO:0008006" key="4">
    <source>
        <dbReference type="Google" id="ProtNLM"/>
    </source>
</evidence>
<evidence type="ECO:0000313" key="2">
    <source>
        <dbReference type="EMBL" id="AZG48716.1"/>
    </source>
</evidence>
<keyword evidence="3" id="KW-1185">Reference proteome</keyword>
<evidence type="ECO:0000256" key="1">
    <source>
        <dbReference type="SAM" id="MobiDB-lite"/>
    </source>
</evidence>
<dbReference type="Proteomes" id="UP000271469">
    <property type="component" value="Chromosome"/>
</dbReference>
<gene>
    <name evidence="2" type="ORF">D7316_05337</name>
</gene>
<organism evidence="2 3">
    <name type="scientific">Gordonia insulae</name>
    <dbReference type="NCBI Taxonomy" id="2420509"/>
    <lineage>
        <taxon>Bacteria</taxon>
        <taxon>Bacillati</taxon>
        <taxon>Actinomycetota</taxon>
        <taxon>Actinomycetes</taxon>
        <taxon>Mycobacteriales</taxon>
        <taxon>Gordoniaceae</taxon>
        <taxon>Gordonia</taxon>
    </lineage>
</organism>
<dbReference type="RefSeq" id="WP_197718305.1">
    <property type="nucleotide sequence ID" value="NZ_CP033972.1"/>
</dbReference>
<reference evidence="2 3" key="1">
    <citation type="submission" date="2018-11" db="EMBL/GenBank/DDBJ databases">
        <title>Gordonia insulae sp. nov., isolated from an island soil.</title>
        <authorList>
            <person name="Kim Y.S."/>
            <person name="Kim S.B."/>
        </authorList>
    </citation>
    <scope>NUCLEOTIDE SEQUENCE [LARGE SCALE GENOMIC DNA]</scope>
    <source>
        <strain evidence="2 3">MMS17-SY073</strain>
    </source>
</reference>
<proteinExistence type="predicted"/>
<dbReference type="KEGG" id="gom:D7316_05337"/>
<protein>
    <recommendedName>
        <fullName evidence="4">Asp23/Gls24 family envelope stress response protein</fullName>
    </recommendedName>
</protein>
<dbReference type="AlphaFoldDB" id="A0A3G8JV04"/>
<feature type="compositionally biased region" description="Low complexity" evidence="1">
    <location>
        <begin position="96"/>
        <end position="107"/>
    </location>
</feature>
<feature type="region of interest" description="Disordered" evidence="1">
    <location>
        <begin position="96"/>
        <end position="117"/>
    </location>
</feature>
<dbReference type="EMBL" id="CP033972">
    <property type="protein sequence ID" value="AZG48716.1"/>
    <property type="molecule type" value="Genomic_DNA"/>
</dbReference>
<evidence type="ECO:0000313" key="3">
    <source>
        <dbReference type="Proteomes" id="UP000271469"/>
    </source>
</evidence>
<sequence length="117" mass="11760">MTEPSTSASAGEVADAVTAIPGVTGLYGGVFGEIATYLPGGRVSGVVLSDDSAHIHIVVDLGHDLRAVAAETREVTERLTGTPAVVTVEDISADGDLAAPLPADPVLTEPGTPENRG</sequence>